<organism evidence="2 3">
    <name type="scientific">Balneicella halophila</name>
    <dbReference type="NCBI Taxonomy" id="1537566"/>
    <lineage>
        <taxon>Bacteria</taxon>
        <taxon>Pseudomonadati</taxon>
        <taxon>Bacteroidota</taxon>
        <taxon>Bacteroidia</taxon>
        <taxon>Bacteroidales</taxon>
        <taxon>Balneicellaceae</taxon>
        <taxon>Balneicella</taxon>
    </lineage>
</organism>
<gene>
    <name evidence="2" type="ORF">C7377_0072</name>
</gene>
<keyword evidence="1" id="KW-0175">Coiled coil</keyword>
<evidence type="ECO:0000313" key="2">
    <source>
        <dbReference type="EMBL" id="PVX51786.1"/>
    </source>
</evidence>
<evidence type="ECO:0000313" key="3">
    <source>
        <dbReference type="Proteomes" id="UP000251835"/>
    </source>
</evidence>
<dbReference type="PROSITE" id="PS51257">
    <property type="entry name" value="PROKAR_LIPOPROTEIN"/>
    <property type="match status" value="1"/>
</dbReference>
<sequence length="125" mass="14702">MRLHYIFFLISFLLFSCSSKVEVQISSSEIDSILSKDDNNELPVFKDSLASSYVKEYHKFVKDYLTALKNIDQKAIKQLQEQSAELTEKAKLVSKKFETDAELSRYQEWMSRQQRNIRLLNTPKK</sequence>
<evidence type="ECO:0000256" key="1">
    <source>
        <dbReference type="SAM" id="Coils"/>
    </source>
</evidence>
<dbReference type="RefSeq" id="WP_116495364.1">
    <property type="nucleotide sequence ID" value="NZ_QENZ01000003.1"/>
</dbReference>
<feature type="coiled-coil region" evidence="1">
    <location>
        <begin position="69"/>
        <end position="96"/>
    </location>
</feature>
<proteinExistence type="predicted"/>
<protein>
    <submittedName>
        <fullName evidence="2">Uncharacterized protein</fullName>
    </submittedName>
</protein>
<reference evidence="2 3" key="1">
    <citation type="submission" date="2018-05" db="EMBL/GenBank/DDBJ databases">
        <title>Genomic Encyclopedia of Type Strains, Phase IV (KMG-IV): sequencing the most valuable type-strain genomes for metagenomic binning, comparative biology and taxonomic classification.</title>
        <authorList>
            <person name="Goeker M."/>
        </authorList>
    </citation>
    <scope>NUCLEOTIDE SEQUENCE [LARGE SCALE GENOMIC DNA]</scope>
    <source>
        <strain evidence="2 3">DSM 28579</strain>
    </source>
</reference>
<keyword evidence="3" id="KW-1185">Reference proteome</keyword>
<dbReference type="AlphaFoldDB" id="A0A7L4UPV0"/>
<dbReference type="EMBL" id="QENZ01000003">
    <property type="protein sequence ID" value="PVX51786.1"/>
    <property type="molecule type" value="Genomic_DNA"/>
</dbReference>
<dbReference type="Proteomes" id="UP000251835">
    <property type="component" value="Unassembled WGS sequence"/>
</dbReference>
<accession>A0A7L4UPV0</accession>
<name>A0A7L4UPV0_BALHA</name>
<comment type="caution">
    <text evidence="2">The sequence shown here is derived from an EMBL/GenBank/DDBJ whole genome shotgun (WGS) entry which is preliminary data.</text>
</comment>